<dbReference type="SUPFAM" id="SSF51735">
    <property type="entry name" value="NAD(P)-binding Rossmann-fold domains"/>
    <property type="match status" value="1"/>
</dbReference>
<reference evidence="2" key="1">
    <citation type="submission" date="2016-12" db="EMBL/GenBank/DDBJ databases">
        <title>Discovery of methanogenic haloarchaea.</title>
        <authorList>
            <person name="Sorokin D.Y."/>
            <person name="Makarova K.S."/>
            <person name="Abbas B."/>
            <person name="Ferrer M."/>
            <person name="Golyshin P.N."/>
        </authorList>
    </citation>
    <scope>NUCLEOTIDE SEQUENCE [LARGE SCALE GENOMIC DNA]</scope>
    <source>
        <strain evidence="2">HMET1</strain>
    </source>
</reference>
<dbReference type="InterPro" id="IPR036291">
    <property type="entry name" value="NAD(P)-bd_dom_sf"/>
</dbReference>
<evidence type="ECO:0000259" key="1">
    <source>
        <dbReference type="Pfam" id="PF16363"/>
    </source>
</evidence>
<dbReference type="InParanoid" id="A0A1Q6DSQ5"/>
<evidence type="ECO:0000313" key="2">
    <source>
        <dbReference type="EMBL" id="OKY77405.1"/>
    </source>
</evidence>
<gene>
    <name evidence="2" type="ORF">BTN85_2055</name>
</gene>
<organism evidence="2 3">
    <name type="scientific">Methanohalarchaeum thermophilum</name>
    <dbReference type="NCBI Taxonomy" id="1903181"/>
    <lineage>
        <taxon>Archaea</taxon>
        <taxon>Methanobacteriati</taxon>
        <taxon>Methanobacteriota</taxon>
        <taxon>Methanonatronarchaeia</taxon>
        <taxon>Methanonatronarchaeales</taxon>
        <taxon>Methanonatronarchaeaceae</taxon>
        <taxon>Candidatus Methanohalarchaeum</taxon>
    </lineage>
</organism>
<dbReference type="Pfam" id="PF16363">
    <property type="entry name" value="GDP_Man_Dehyd"/>
    <property type="match status" value="1"/>
</dbReference>
<comment type="caution">
    <text evidence="2">The sequence shown here is derived from an EMBL/GenBank/DDBJ whole genome shotgun (WGS) entry which is preliminary data.</text>
</comment>
<name>A0A1Q6DSQ5_METT1</name>
<sequence length="301" mass="34341">MAVIDNLDPYYSKKLKKKNLAKNRKIANKTGSELDFINLDITNFKTLEKKVKKIKPDFVFHQAAQAGVRTSVKNPIKPAKTNILGTLHLLKISSEIEAKRFINASSSSVYGDINKKKFKEKAKENPVSPYAVSKLSAEKYTQIFKKLYELPTVNLRYFTVYGPRMRPNMAISNFVSRCLNNKPPEIYGNGKQTRDFTYIKDIVKANLKLLKTDQADGETINIGSGKKITINKLAQKIIKKTGYEGKPKYSEERKGDVSHTLADTTKANELIDYSPETEISEGINKFINWYKENKDWYQPLI</sequence>
<dbReference type="Proteomes" id="UP000185744">
    <property type="component" value="Unassembled WGS sequence"/>
</dbReference>
<dbReference type="PRINTS" id="PR01713">
    <property type="entry name" value="NUCEPIMERASE"/>
</dbReference>
<protein>
    <submittedName>
        <fullName evidence="2">Nucleoside-diphosphate-sugar epimerase</fullName>
    </submittedName>
</protein>
<proteinExistence type="predicted"/>
<dbReference type="Gene3D" id="3.40.50.720">
    <property type="entry name" value="NAD(P)-binding Rossmann-like Domain"/>
    <property type="match status" value="1"/>
</dbReference>
<feature type="domain" description="NAD(P)-binding" evidence="1">
    <location>
        <begin position="17"/>
        <end position="285"/>
    </location>
</feature>
<dbReference type="STRING" id="1903181.BTN85_2055"/>
<dbReference type="AlphaFoldDB" id="A0A1Q6DSQ5"/>
<keyword evidence="3" id="KW-1185">Reference proteome</keyword>
<dbReference type="PANTHER" id="PTHR43000">
    <property type="entry name" value="DTDP-D-GLUCOSE 4,6-DEHYDRATASE-RELATED"/>
    <property type="match status" value="1"/>
</dbReference>
<dbReference type="EMBL" id="MSDW01000002">
    <property type="protein sequence ID" value="OKY77405.1"/>
    <property type="molecule type" value="Genomic_DNA"/>
</dbReference>
<dbReference type="InterPro" id="IPR016040">
    <property type="entry name" value="NAD(P)-bd_dom"/>
</dbReference>
<evidence type="ECO:0000313" key="3">
    <source>
        <dbReference type="Proteomes" id="UP000185744"/>
    </source>
</evidence>
<dbReference type="FunCoup" id="A0A1Q6DSQ5">
    <property type="interactions" value="84"/>
</dbReference>
<dbReference type="Gene3D" id="3.90.25.10">
    <property type="entry name" value="UDP-galactose 4-epimerase, domain 1"/>
    <property type="match status" value="1"/>
</dbReference>
<accession>A0A1Q6DSQ5</accession>